<gene>
    <name evidence="1" type="ORF">NPE20_22635</name>
</gene>
<dbReference type="RefSeq" id="WP_256540975.1">
    <property type="nucleotide sequence ID" value="NZ_JANHOH010000009.1"/>
</dbReference>
<evidence type="ECO:0000313" key="1">
    <source>
        <dbReference type="EMBL" id="MCQ6960794.1"/>
    </source>
</evidence>
<protein>
    <submittedName>
        <fullName evidence="1">Uncharacterized protein</fullName>
    </submittedName>
</protein>
<proteinExistence type="predicted"/>
<organism evidence="1 2">
    <name type="scientific">Mucilaginibacter aquariorum</name>
    <dbReference type="NCBI Taxonomy" id="2967225"/>
    <lineage>
        <taxon>Bacteria</taxon>
        <taxon>Pseudomonadati</taxon>
        <taxon>Bacteroidota</taxon>
        <taxon>Sphingobacteriia</taxon>
        <taxon>Sphingobacteriales</taxon>
        <taxon>Sphingobacteriaceae</taxon>
        <taxon>Mucilaginibacter</taxon>
    </lineage>
</organism>
<reference evidence="1 2" key="1">
    <citation type="submission" date="2022-07" db="EMBL/GenBank/DDBJ databases">
        <title>Mucilaginibacter sp. JC4.</title>
        <authorList>
            <person name="Le V."/>
            <person name="Ko S.-R."/>
            <person name="Ahn C.-Y."/>
            <person name="Oh H.-M."/>
        </authorList>
    </citation>
    <scope>NUCLEOTIDE SEQUENCE [LARGE SCALE GENOMIC DNA]</scope>
    <source>
        <strain evidence="1 2">JC4</strain>
    </source>
</reference>
<dbReference type="Proteomes" id="UP001204376">
    <property type="component" value="Unassembled WGS sequence"/>
</dbReference>
<evidence type="ECO:0000313" key="2">
    <source>
        <dbReference type="Proteomes" id="UP001204376"/>
    </source>
</evidence>
<dbReference type="InterPro" id="IPR038223">
    <property type="entry name" value="DMP12_sf"/>
</dbReference>
<dbReference type="EMBL" id="JANHOH010000009">
    <property type="protein sequence ID" value="MCQ6960794.1"/>
    <property type="molecule type" value="Genomic_DNA"/>
</dbReference>
<dbReference type="Gene3D" id="3.40.1760.20">
    <property type="match status" value="1"/>
</dbReference>
<name>A0ABT1T830_9SPHI</name>
<comment type="caution">
    <text evidence="1">The sequence shown here is derived from an EMBL/GenBank/DDBJ whole genome shotgun (WGS) entry which is preliminary data.</text>
</comment>
<sequence>MKTITVPKDSIAQNRLNYDSCDSTELIELNLETNILSKLFAIGFFNSINQLTNSMIDDFEDQEIVQEELLNKVINSDLFDRDKYDTELYEIVYRIKELFTEAFNRKTGIYFFF</sequence>
<accession>A0ABT1T830</accession>
<keyword evidence="2" id="KW-1185">Reference proteome</keyword>